<dbReference type="AlphaFoldDB" id="A0AAW7CMQ1"/>
<dbReference type="InterPro" id="IPR052922">
    <property type="entry name" value="Cytidylate_Kinase-2"/>
</dbReference>
<evidence type="ECO:0000313" key="1">
    <source>
        <dbReference type="EMBL" id="MDL5039670.1"/>
    </source>
</evidence>
<organism evidence="1 2">
    <name type="scientific">Heyndrickxia coagulans</name>
    <name type="common">Weizmannia coagulans</name>
    <dbReference type="NCBI Taxonomy" id="1398"/>
    <lineage>
        <taxon>Bacteria</taxon>
        <taxon>Bacillati</taxon>
        <taxon>Bacillota</taxon>
        <taxon>Bacilli</taxon>
        <taxon>Bacillales</taxon>
        <taxon>Bacillaceae</taxon>
        <taxon>Heyndrickxia</taxon>
    </lineage>
</organism>
<proteinExistence type="predicted"/>
<dbReference type="Proteomes" id="UP001223084">
    <property type="component" value="Unassembled WGS sequence"/>
</dbReference>
<dbReference type="SUPFAM" id="SSF52540">
    <property type="entry name" value="P-loop containing nucleoside triphosphate hydrolases"/>
    <property type="match status" value="1"/>
</dbReference>
<dbReference type="EMBL" id="JASUZX010000001">
    <property type="protein sequence ID" value="MDL5039670.1"/>
    <property type="molecule type" value="Genomic_DNA"/>
</dbReference>
<dbReference type="RefSeq" id="WP_285957661.1">
    <property type="nucleotide sequence ID" value="NZ_JASUZX010000001.1"/>
</dbReference>
<protein>
    <submittedName>
        <fullName evidence="1">Topology modulation protein</fullName>
    </submittedName>
</protein>
<sequence>MKRILVIGVSAGAGKSTFARRLGEKLGIEVIHLDALFWKPGWKEASLEEFRASQMEVVQKDTWIMEGNYSNSIDIREAAADTVFYLELPLLVCLYRVVKRRILNHGKTRPDMGKGCEEKLDFKFLKFIVSTYHSRKKKMVERIEFYKQMGKTVIVLKGRKQINAFLKNMTFVIYK</sequence>
<gene>
    <name evidence="1" type="ORF">QN341_00980</name>
</gene>
<dbReference type="PANTHER" id="PTHR37816:SF3">
    <property type="entry name" value="MODULATES DNA TOPOLOGY"/>
    <property type="match status" value="1"/>
</dbReference>
<dbReference type="Gene3D" id="3.40.50.300">
    <property type="entry name" value="P-loop containing nucleotide triphosphate hydrolases"/>
    <property type="match status" value="1"/>
</dbReference>
<comment type="caution">
    <text evidence="1">The sequence shown here is derived from an EMBL/GenBank/DDBJ whole genome shotgun (WGS) entry which is preliminary data.</text>
</comment>
<reference evidence="1" key="1">
    <citation type="submission" date="2023-06" db="EMBL/GenBank/DDBJ databases">
        <title>Probiogenomic evaluation and L lactic producing Weizmannia coaggulans BKMTCR2-2 from tree bark.</title>
        <authorList>
            <person name="Mahittikon J."/>
            <person name="Tanasupawat S."/>
        </authorList>
    </citation>
    <scope>NUCLEOTIDE SEQUENCE</scope>
    <source>
        <strain evidence="1">BKMTCR2-2</strain>
    </source>
</reference>
<evidence type="ECO:0000313" key="2">
    <source>
        <dbReference type="Proteomes" id="UP001223084"/>
    </source>
</evidence>
<dbReference type="InterPro" id="IPR027417">
    <property type="entry name" value="P-loop_NTPase"/>
</dbReference>
<dbReference type="PANTHER" id="PTHR37816">
    <property type="entry name" value="YALI0E33011P"/>
    <property type="match status" value="1"/>
</dbReference>
<accession>A0AAW7CMQ1</accession>
<name>A0AAW7CMQ1_HEYCO</name>